<sequence>MRAGPRRGPLVAAGVTAAGAAAALTVGLWPAGTSAPENRPAAGKTAAAPSPKESPSAKESPRPGKSHALSEAPATIPAVREHEAARGPGWRPGGEGRVVTGDDGLKDEARLLAGELRLRYAGDEKPREGDVELALDKDADSGPESYTLSVKERKVRITAPDEAGVFYGTRTLKQEVKGERTAPEGVVRDRPAKPQRGFMIDIARKHFDATWIEDRIRELGDLKYNQLGLHFSDDQAFRIASDSHPEIVSADHLTKDQVRRILKLAESRHITVVPEIDSPGHLGAVIRAHPSLQLRSAQGGAPKGAVDIAKPEAARIVDDLLKEYGKLFPGAYWHLGADEYLALTVEDPEASFPQLAAAAREKYGPDARVRDLTTGWLNDRADAVRPLGKKLKAWNDGFFRGGETRAADDLEVAYWTGKEIGARDPVEYLRAGRELTNYNDEYLYYVLGQPNDFRYPTGQRIYESWTPRVIRGTSPVSEEYDDQILGGSFAVWCDLAGSQTQEQVAQGIRMPLAATVQKLWDPRKPALSWNDFAKLADTVR</sequence>
<dbReference type="InterPro" id="IPR025705">
    <property type="entry name" value="Beta_hexosaminidase_sua/sub"/>
</dbReference>
<dbReference type="SUPFAM" id="SSF55545">
    <property type="entry name" value="beta-N-acetylhexosaminidase-like domain"/>
    <property type="match status" value="1"/>
</dbReference>
<evidence type="ECO:0000256" key="5">
    <source>
        <dbReference type="SAM" id="MobiDB-lite"/>
    </source>
</evidence>
<accession>A0A7T4PIQ8</accession>
<dbReference type="Pfam" id="PF00728">
    <property type="entry name" value="Glyco_hydro_20"/>
    <property type="match status" value="1"/>
</dbReference>
<dbReference type="InterPro" id="IPR017853">
    <property type="entry name" value="GH"/>
</dbReference>
<dbReference type="Gene3D" id="3.20.20.80">
    <property type="entry name" value="Glycosidases"/>
    <property type="match status" value="1"/>
</dbReference>
<evidence type="ECO:0000256" key="1">
    <source>
        <dbReference type="ARBA" id="ARBA00006285"/>
    </source>
</evidence>
<comment type="similarity">
    <text evidence="1">Belongs to the glycosyl hydrolase 20 family.</text>
</comment>
<dbReference type="Pfam" id="PF02838">
    <property type="entry name" value="Glyco_hydro_20b"/>
    <property type="match status" value="1"/>
</dbReference>
<protein>
    <submittedName>
        <fullName evidence="8">Family 20 glycosylhydrolase</fullName>
    </submittedName>
</protein>
<keyword evidence="2 8" id="KW-0378">Hydrolase</keyword>
<feature type="active site" description="Proton donor" evidence="4">
    <location>
        <position position="339"/>
    </location>
</feature>
<dbReference type="PANTHER" id="PTHR43678">
    <property type="entry name" value="PUTATIVE (AFU_ORTHOLOGUE AFUA_2G00640)-RELATED"/>
    <property type="match status" value="1"/>
</dbReference>
<dbReference type="InterPro" id="IPR015883">
    <property type="entry name" value="Glyco_hydro_20_cat"/>
</dbReference>
<dbReference type="EMBL" id="CP065959">
    <property type="protein sequence ID" value="QQC91001.1"/>
    <property type="molecule type" value="Genomic_DNA"/>
</dbReference>
<dbReference type="RefSeq" id="WP_198503476.1">
    <property type="nucleotide sequence ID" value="NZ_CP015588.1"/>
</dbReference>
<evidence type="ECO:0000256" key="4">
    <source>
        <dbReference type="PIRSR" id="PIRSR625705-1"/>
    </source>
</evidence>
<reference evidence="8 9" key="1">
    <citation type="submission" date="2020-12" db="EMBL/GenBank/DDBJ databases">
        <title>Identification and biosynthesis of polyene macrolides produced by Streptomyces alfalfae Men-myco-93-63.</title>
        <authorList>
            <person name="Liu D."/>
            <person name="Li Y."/>
            <person name="Liu L."/>
            <person name="Han X."/>
            <person name="Shen F."/>
        </authorList>
    </citation>
    <scope>NUCLEOTIDE SEQUENCE [LARGE SCALE GENOMIC DNA]</scope>
    <source>
        <strain evidence="8 9">Men-myco-93-63</strain>
    </source>
</reference>
<dbReference type="InterPro" id="IPR029018">
    <property type="entry name" value="Hex-like_dom2"/>
</dbReference>
<name>A0A7T4PIQ8_9ACTN</name>
<feature type="domain" description="Beta-hexosaminidase bacterial type N-terminal" evidence="7">
    <location>
        <begin position="73"/>
        <end position="189"/>
    </location>
</feature>
<dbReference type="InterPro" id="IPR052764">
    <property type="entry name" value="GH20_Enzymes"/>
</dbReference>
<evidence type="ECO:0000259" key="7">
    <source>
        <dbReference type="Pfam" id="PF02838"/>
    </source>
</evidence>
<dbReference type="PRINTS" id="PR00738">
    <property type="entry name" value="GLHYDRLASE20"/>
</dbReference>
<dbReference type="SUPFAM" id="SSF51445">
    <property type="entry name" value="(Trans)glycosidases"/>
    <property type="match status" value="1"/>
</dbReference>
<evidence type="ECO:0000256" key="2">
    <source>
        <dbReference type="ARBA" id="ARBA00022801"/>
    </source>
</evidence>
<feature type="region of interest" description="Disordered" evidence="5">
    <location>
        <begin position="30"/>
        <end position="102"/>
    </location>
</feature>
<keyword evidence="3" id="KW-0326">Glycosidase</keyword>
<dbReference type="PANTHER" id="PTHR43678:SF1">
    <property type="entry name" value="BETA-N-ACETYLHEXOSAMINIDASE"/>
    <property type="match status" value="1"/>
</dbReference>
<proteinExistence type="inferred from homology"/>
<dbReference type="Proteomes" id="UP000596130">
    <property type="component" value="Chromosome"/>
</dbReference>
<evidence type="ECO:0000256" key="3">
    <source>
        <dbReference type="ARBA" id="ARBA00023295"/>
    </source>
</evidence>
<evidence type="ECO:0000259" key="6">
    <source>
        <dbReference type="Pfam" id="PF00728"/>
    </source>
</evidence>
<organism evidence="8 9">
    <name type="scientific">Streptomyces alfalfae</name>
    <dbReference type="NCBI Taxonomy" id="1642299"/>
    <lineage>
        <taxon>Bacteria</taxon>
        <taxon>Bacillati</taxon>
        <taxon>Actinomycetota</taxon>
        <taxon>Actinomycetes</taxon>
        <taxon>Kitasatosporales</taxon>
        <taxon>Streptomycetaceae</taxon>
        <taxon>Streptomyces</taxon>
    </lineage>
</organism>
<dbReference type="Gene3D" id="3.30.379.10">
    <property type="entry name" value="Chitobiase/beta-hexosaminidase domain 2-like"/>
    <property type="match status" value="1"/>
</dbReference>
<dbReference type="GO" id="GO:0005975">
    <property type="term" value="P:carbohydrate metabolic process"/>
    <property type="evidence" value="ECO:0007669"/>
    <property type="project" value="InterPro"/>
</dbReference>
<gene>
    <name evidence="8" type="ORF">I8755_23270</name>
</gene>
<dbReference type="InterPro" id="IPR015882">
    <property type="entry name" value="HEX_bac_N"/>
</dbReference>
<dbReference type="GO" id="GO:0004563">
    <property type="term" value="F:beta-N-acetylhexosaminidase activity"/>
    <property type="evidence" value="ECO:0007669"/>
    <property type="project" value="InterPro"/>
</dbReference>
<evidence type="ECO:0000313" key="9">
    <source>
        <dbReference type="Proteomes" id="UP000596130"/>
    </source>
</evidence>
<dbReference type="AlphaFoldDB" id="A0A7T4PIQ8"/>
<evidence type="ECO:0000313" key="8">
    <source>
        <dbReference type="EMBL" id="QQC91001.1"/>
    </source>
</evidence>
<feature type="domain" description="Glycoside hydrolase family 20 catalytic" evidence="6">
    <location>
        <begin position="196"/>
        <end position="500"/>
    </location>
</feature>
<dbReference type="CDD" id="cd06564">
    <property type="entry name" value="GH20_DspB_LnbB-like"/>
    <property type="match status" value="1"/>
</dbReference>